<dbReference type="EMBL" id="RCUW01000022">
    <property type="protein sequence ID" value="RLP67574.1"/>
    <property type="molecule type" value="Genomic_DNA"/>
</dbReference>
<protein>
    <recommendedName>
        <fullName evidence="3">Activator of Hsp90 ATPase homologue 1/2-like C-terminal domain-containing protein</fullName>
    </recommendedName>
</protein>
<dbReference type="Proteomes" id="UP000275395">
    <property type="component" value="Unassembled WGS sequence"/>
</dbReference>
<feature type="compositionally biased region" description="Basic residues" evidence="2">
    <location>
        <begin position="19"/>
        <end position="28"/>
    </location>
</feature>
<feature type="compositionally biased region" description="Low complexity" evidence="2">
    <location>
        <begin position="7"/>
        <end position="18"/>
    </location>
</feature>
<evidence type="ECO:0000256" key="1">
    <source>
        <dbReference type="ARBA" id="ARBA00006817"/>
    </source>
</evidence>
<evidence type="ECO:0000313" key="5">
    <source>
        <dbReference type="Proteomes" id="UP000275395"/>
    </source>
</evidence>
<evidence type="ECO:0000313" key="4">
    <source>
        <dbReference type="EMBL" id="RLP67574.1"/>
    </source>
</evidence>
<dbReference type="SUPFAM" id="SSF55961">
    <property type="entry name" value="Bet v1-like"/>
    <property type="match status" value="1"/>
</dbReference>
<evidence type="ECO:0000259" key="3">
    <source>
        <dbReference type="Pfam" id="PF08327"/>
    </source>
</evidence>
<sequence length="226" mass="24914">MRRRHPAGAGTRRAPAPRLGHRTCRRLAHPPGPAHGRRRAQPVAGPLGFLRPGPRRLRTALHLPPGPVTMPLVTATSTTQSLHVEWVVATAPEGLWAHITNPTLLPQWLGRHVGGCLTVGDVLKIDHGEGYVSSSRVHRVQPLEQFAMSWDFPGEQTSEICMMIQPDTADHARLTLDHAGIIDPRSTYLPGWVCHLPYLDSSLNGHPLPPEAFWNLHTTLTRLTTP</sequence>
<dbReference type="Pfam" id="PF08327">
    <property type="entry name" value="AHSA1"/>
    <property type="match status" value="1"/>
</dbReference>
<dbReference type="InterPro" id="IPR013538">
    <property type="entry name" value="ASHA1/2-like_C"/>
</dbReference>
<evidence type="ECO:0000256" key="2">
    <source>
        <dbReference type="SAM" id="MobiDB-lite"/>
    </source>
</evidence>
<organism evidence="4 5">
    <name type="scientific">Mycetocola reblochoni</name>
    <dbReference type="NCBI Taxonomy" id="331618"/>
    <lineage>
        <taxon>Bacteria</taxon>
        <taxon>Bacillati</taxon>
        <taxon>Actinomycetota</taxon>
        <taxon>Actinomycetes</taxon>
        <taxon>Micrococcales</taxon>
        <taxon>Microbacteriaceae</taxon>
        <taxon>Mycetocola</taxon>
    </lineage>
</organism>
<comment type="caution">
    <text evidence="4">The sequence shown here is derived from an EMBL/GenBank/DDBJ whole genome shotgun (WGS) entry which is preliminary data.</text>
</comment>
<accession>A0A3L6ZHL4</accession>
<feature type="region of interest" description="Disordered" evidence="2">
    <location>
        <begin position="1"/>
        <end position="51"/>
    </location>
</feature>
<dbReference type="Gene3D" id="3.30.530.20">
    <property type="match status" value="1"/>
</dbReference>
<feature type="domain" description="Activator of Hsp90 ATPase homologue 1/2-like C-terminal" evidence="3">
    <location>
        <begin position="90"/>
        <end position="181"/>
    </location>
</feature>
<name>A0A3L6ZHL4_9MICO</name>
<comment type="similarity">
    <text evidence="1">Belongs to the AHA1 family.</text>
</comment>
<gene>
    <name evidence="4" type="ORF">D9V30_13830</name>
</gene>
<dbReference type="InterPro" id="IPR023393">
    <property type="entry name" value="START-like_dom_sf"/>
</dbReference>
<dbReference type="AlphaFoldDB" id="A0A3L6ZHL4"/>
<proteinExistence type="inferred from homology"/>
<reference evidence="4 5" key="1">
    <citation type="submission" date="2018-10" db="EMBL/GenBank/DDBJ databases">
        <authorList>
            <person name="Li J."/>
        </authorList>
    </citation>
    <scope>NUCLEOTIDE SEQUENCE [LARGE SCALE GENOMIC DNA]</scope>
    <source>
        <strain evidence="4 5">JCM 30549</strain>
    </source>
</reference>